<gene>
    <name evidence="1" type="ORF">GCM10023185_44070</name>
</gene>
<name>A0ABP8ISL4_9BACT</name>
<dbReference type="Proteomes" id="UP001501153">
    <property type="component" value="Unassembled WGS sequence"/>
</dbReference>
<comment type="caution">
    <text evidence="1">The sequence shown here is derived from an EMBL/GenBank/DDBJ whole genome shotgun (WGS) entry which is preliminary data.</text>
</comment>
<sequence>MPAAERAAKEREAVARIARTSHVAYGAPVDADSAGTYFYQPATMQSAEGESGFESGYSKDYHNPPCFNLVFFHKQTGQAHLLLPHGRYLLAGVNSHEGRALPQRYPYLFYDIVKADTNHDGRLNHNDLHSLFVSDKAGRQLRQLTPDSLGLRGWRFFPNGSPGLLVELARPVKAGDHAGELNQDSPNTWLRFDLANLQAPPHPLLPPALNQVLTQQLIQAELKLPKQ</sequence>
<protein>
    <recommendedName>
        <fullName evidence="3">EF-hand domain-containing protein</fullName>
    </recommendedName>
</protein>
<keyword evidence="2" id="KW-1185">Reference proteome</keyword>
<dbReference type="PROSITE" id="PS00018">
    <property type="entry name" value="EF_HAND_1"/>
    <property type="match status" value="1"/>
</dbReference>
<evidence type="ECO:0000313" key="2">
    <source>
        <dbReference type="Proteomes" id="UP001501153"/>
    </source>
</evidence>
<accession>A0ABP8ISL4</accession>
<evidence type="ECO:0000313" key="1">
    <source>
        <dbReference type="EMBL" id="GAA4369958.1"/>
    </source>
</evidence>
<dbReference type="EMBL" id="BAABGZ010000081">
    <property type="protein sequence ID" value="GAA4369958.1"/>
    <property type="molecule type" value="Genomic_DNA"/>
</dbReference>
<dbReference type="InterPro" id="IPR018247">
    <property type="entry name" value="EF_Hand_1_Ca_BS"/>
</dbReference>
<evidence type="ECO:0008006" key="3">
    <source>
        <dbReference type="Google" id="ProtNLM"/>
    </source>
</evidence>
<organism evidence="1 2">
    <name type="scientific">Hymenobacter saemangeumensis</name>
    <dbReference type="NCBI Taxonomy" id="1084522"/>
    <lineage>
        <taxon>Bacteria</taxon>
        <taxon>Pseudomonadati</taxon>
        <taxon>Bacteroidota</taxon>
        <taxon>Cytophagia</taxon>
        <taxon>Cytophagales</taxon>
        <taxon>Hymenobacteraceae</taxon>
        <taxon>Hymenobacter</taxon>
    </lineage>
</organism>
<reference evidence="2" key="1">
    <citation type="journal article" date="2019" name="Int. J. Syst. Evol. Microbiol.">
        <title>The Global Catalogue of Microorganisms (GCM) 10K type strain sequencing project: providing services to taxonomists for standard genome sequencing and annotation.</title>
        <authorList>
            <consortium name="The Broad Institute Genomics Platform"/>
            <consortium name="The Broad Institute Genome Sequencing Center for Infectious Disease"/>
            <person name="Wu L."/>
            <person name="Ma J."/>
        </authorList>
    </citation>
    <scope>NUCLEOTIDE SEQUENCE [LARGE SCALE GENOMIC DNA]</scope>
    <source>
        <strain evidence="2">JCM 17923</strain>
    </source>
</reference>
<proteinExistence type="predicted"/>